<proteinExistence type="predicted"/>
<dbReference type="Proteomes" id="UP000054097">
    <property type="component" value="Unassembled WGS sequence"/>
</dbReference>
<gene>
    <name evidence="1" type="ORF">M408DRAFT_28220</name>
</gene>
<dbReference type="AlphaFoldDB" id="A0A0C3ASY5"/>
<sequence>MSKANGCKDSGAFVPCHEFPIEGIRDPSKKGGTYYLPHQRPDDEESRTDGLLANLKTHDYFIDAWSKLSEVATVKDAEQIQREYGIICIPALGILPSMDIVKSFPFGFMHLISENNVSNLVLL</sequence>
<reference evidence="1 2" key="1">
    <citation type="submission" date="2014-04" db="EMBL/GenBank/DDBJ databases">
        <authorList>
            <consortium name="DOE Joint Genome Institute"/>
            <person name="Kuo A."/>
            <person name="Zuccaro A."/>
            <person name="Kohler A."/>
            <person name="Nagy L.G."/>
            <person name="Floudas D."/>
            <person name="Copeland A."/>
            <person name="Barry K.W."/>
            <person name="Cichocki N."/>
            <person name="Veneault-Fourrey C."/>
            <person name="LaButti K."/>
            <person name="Lindquist E.A."/>
            <person name="Lipzen A."/>
            <person name="Lundell T."/>
            <person name="Morin E."/>
            <person name="Murat C."/>
            <person name="Sun H."/>
            <person name="Tunlid A."/>
            <person name="Henrissat B."/>
            <person name="Grigoriev I.V."/>
            <person name="Hibbett D.S."/>
            <person name="Martin F."/>
            <person name="Nordberg H.P."/>
            <person name="Cantor M.N."/>
            <person name="Hua S.X."/>
        </authorList>
    </citation>
    <scope>NUCLEOTIDE SEQUENCE [LARGE SCALE GENOMIC DNA]</scope>
    <source>
        <strain evidence="1 2">MAFF 305830</strain>
    </source>
</reference>
<evidence type="ECO:0000313" key="2">
    <source>
        <dbReference type="Proteomes" id="UP000054097"/>
    </source>
</evidence>
<evidence type="ECO:0000313" key="1">
    <source>
        <dbReference type="EMBL" id="KIM23104.1"/>
    </source>
</evidence>
<organism evidence="1 2">
    <name type="scientific">Serendipita vermifera MAFF 305830</name>
    <dbReference type="NCBI Taxonomy" id="933852"/>
    <lineage>
        <taxon>Eukaryota</taxon>
        <taxon>Fungi</taxon>
        <taxon>Dikarya</taxon>
        <taxon>Basidiomycota</taxon>
        <taxon>Agaricomycotina</taxon>
        <taxon>Agaricomycetes</taxon>
        <taxon>Sebacinales</taxon>
        <taxon>Serendipitaceae</taxon>
        <taxon>Serendipita</taxon>
    </lineage>
</organism>
<dbReference type="HOGENOM" id="CLU_2016631_0_0_1"/>
<reference evidence="2" key="2">
    <citation type="submission" date="2015-01" db="EMBL/GenBank/DDBJ databases">
        <title>Evolutionary Origins and Diversification of the Mycorrhizal Mutualists.</title>
        <authorList>
            <consortium name="DOE Joint Genome Institute"/>
            <consortium name="Mycorrhizal Genomics Consortium"/>
            <person name="Kohler A."/>
            <person name="Kuo A."/>
            <person name="Nagy L.G."/>
            <person name="Floudas D."/>
            <person name="Copeland A."/>
            <person name="Barry K.W."/>
            <person name="Cichocki N."/>
            <person name="Veneault-Fourrey C."/>
            <person name="LaButti K."/>
            <person name="Lindquist E.A."/>
            <person name="Lipzen A."/>
            <person name="Lundell T."/>
            <person name="Morin E."/>
            <person name="Murat C."/>
            <person name="Riley R."/>
            <person name="Ohm R."/>
            <person name="Sun H."/>
            <person name="Tunlid A."/>
            <person name="Henrissat B."/>
            <person name="Grigoriev I.V."/>
            <person name="Hibbett D.S."/>
            <person name="Martin F."/>
        </authorList>
    </citation>
    <scope>NUCLEOTIDE SEQUENCE [LARGE SCALE GENOMIC DNA]</scope>
    <source>
        <strain evidence="2">MAFF 305830</strain>
    </source>
</reference>
<keyword evidence="2" id="KW-1185">Reference proteome</keyword>
<dbReference type="OrthoDB" id="2404451at2759"/>
<protein>
    <submittedName>
        <fullName evidence="1">Uncharacterized protein</fullName>
    </submittedName>
</protein>
<dbReference type="EMBL" id="KN824343">
    <property type="protein sequence ID" value="KIM23104.1"/>
    <property type="molecule type" value="Genomic_DNA"/>
</dbReference>
<accession>A0A0C3ASY5</accession>
<name>A0A0C3ASY5_SERVB</name>